<dbReference type="Pfam" id="PF00452">
    <property type="entry name" value="Bcl-2"/>
    <property type="match status" value="1"/>
</dbReference>
<dbReference type="OMA" id="ASYTSKF"/>
<dbReference type="InterPro" id="IPR003093">
    <property type="entry name" value="Bcl2_BH4"/>
</dbReference>
<feature type="transmembrane region" description="Helical" evidence="7">
    <location>
        <begin position="268"/>
        <end position="286"/>
    </location>
</feature>
<protein>
    <submittedName>
        <fullName evidence="9">CRE-CED-9 protein</fullName>
    </submittedName>
</protein>
<keyword evidence="7" id="KW-0812">Transmembrane</keyword>
<dbReference type="InterPro" id="IPR036834">
    <property type="entry name" value="Bcl-2-like_sf"/>
</dbReference>
<keyword evidence="7" id="KW-1133">Transmembrane helix</keyword>
<dbReference type="SMART" id="SM00337">
    <property type="entry name" value="BCL"/>
    <property type="match status" value="1"/>
</dbReference>
<dbReference type="InParanoid" id="E3LZ99"/>
<evidence type="ECO:0000256" key="3">
    <source>
        <dbReference type="ARBA" id="ARBA00022703"/>
    </source>
</evidence>
<evidence type="ECO:0000256" key="5">
    <source>
        <dbReference type="PROSITE-ProRule" id="PRU00025"/>
    </source>
</evidence>
<dbReference type="PANTHER" id="PTHR11256">
    <property type="entry name" value="BCL-2 RELATED"/>
    <property type="match status" value="1"/>
</dbReference>
<dbReference type="GO" id="GO:0001836">
    <property type="term" value="P:release of cytochrome c from mitochondria"/>
    <property type="evidence" value="ECO:0007669"/>
    <property type="project" value="TreeGrafter"/>
</dbReference>
<dbReference type="InterPro" id="IPR026298">
    <property type="entry name" value="Bcl-2_fam"/>
</dbReference>
<dbReference type="OrthoDB" id="6021377at2759"/>
<dbReference type="GO" id="GO:0005741">
    <property type="term" value="C:mitochondrial outer membrane"/>
    <property type="evidence" value="ECO:0007669"/>
    <property type="project" value="TreeGrafter"/>
</dbReference>
<dbReference type="InterPro" id="IPR002475">
    <property type="entry name" value="Bcl2-like"/>
</dbReference>
<comment type="subcellular location">
    <subcellularLocation>
        <location evidence="1">Membrane</location>
    </subcellularLocation>
</comment>
<reference evidence="9" key="1">
    <citation type="submission" date="2007-07" db="EMBL/GenBank/DDBJ databases">
        <title>PCAP assembly of the Caenorhabditis remanei genome.</title>
        <authorList>
            <consortium name="The Caenorhabditis remanei Sequencing Consortium"/>
            <person name="Wilson R.K."/>
        </authorList>
    </citation>
    <scope>NUCLEOTIDE SEQUENCE [LARGE SCALE GENOMIC DNA]</scope>
    <source>
        <strain evidence="9">PB4641</strain>
    </source>
</reference>
<dbReference type="FunCoup" id="E3LZ99">
    <property type="interactions" value="17"/>
</dbReference>
<comment type="similarity">
    <text evidence="2">Belongs to the Bcl-2 family.</text>
</comment>
<evidence type="ECO:0000256" key="2">
    <source>
        <dbReference type="ARBA" id="ARBA00009458"/>
    </source>
</evidence>
<organism evidence="10">
    <name type="scientific">Caenorhabditis remanei</name>
    <name type="common">Caenorhabditis vulgaris</name>
    <dbReference type="NCBI Taxonomy" id="31234"/>
    <lineage>
        <taxon>Eukaryota</taxon>
        <taxon>Metazoa</taxon>
        <taxon>Ecdysozoa</taxon>
        <taxon>Nematoda</taxon>
        <taxon>Chromadorea</taxon>
        <taxon>Rhabditida</taxon>
        <taxon>Rhabditina</taxon>
        <taxon>Rhabditomorpha</taxon>
        <taxon>Rhabditoidea</taxon>
        <taxon>Rhabditidae</taxon>
        <taxon>Peloderinae</taxon>
        <taxon>Caenorhabditis</taxon>
    </lineage>
</organism>
<dbReference type="CDD" id="cd06845">
    <property type="entry name" value="Bcl-2_like"/>
    <property type="match status" value="1"/>
</dbReference>
<evidence type="ECO:0000313" key="10">
    <source>
        <dbReference type="Proteomes" id="UP000008281"/>
    </source>
</evidence>
<evidence type="ECO:0000313" key="9">
    <source>
        <dbReference type="EMBL" id="EFO86886.1"/>
    </source>
</evidence>
<dbReference type="GO" id="GO:0097192">
    <property type="term" value="P:extrinsic apoptotic signaling pathway in absence of ligand"/>
    <property type="evidence" value="ECO:0007669"/>
    <property type="project" value="TreeGrafter"/>
</dbReference>
<accession>E3LZ99</accession>
<dbReference type="EMBL" id="DS268419">
    <property type="protein sequence ID" value="EFO86886.1"/>
    <property type="molecule type" value="Genomic_DNA"/>
</dbReference>
<proteinExistence type="inferred from homology"/>
<evidence type="ECO:0000256" key="1">
    <source>
        <dbReference type="ARBA" id="ARBA00004370"/>
    </source>
</evidence>
<dbReference type="GO" id="GO:0008630">
    <property type="term" value="P:intrinsic apoptotic signaling pathway in response to DNA damage"/>
    <property type="evidence" value="ECO:0007669"/>
    <property type="project" value="TreeGrafter"/>
</dbReference>
<dbReference type="PANTHER" id="PTHR11256:SF50">
    <property type="entry name" value="APOPTOSIS REGULATOR CED-9"/>
    <property type="match status" value="1"/>
</dbReference>
<dbReference type="HOGENOM" id="CLU_1046733_0_0_1"/>
<sequence>MTMTRDGRFDSMDKAAPQFSFRRRTMATSEMKEFLSTKGVESTNLNLDDAPDQSPPSTSTRRMSFGETMPERIYDWEDPRLGIQGFVVRNLKKYFRIPKFLKADYFTYRIEQSGLDWYDAPALPDGVQDEFKMMRSLATIFEKKHTEELENCSEQLLAVPKLTFHLYQEVAKFFDRSIGPGHCSMSYGHLIGLISFGGMVAAKMMGTAELQGQVRNLLLYTSLFIKTRIRQCWKEHDRSWAGFMALGKQMKEDFERDQAVQEGRLRNWSLIGAGVIAAIVCGRIVYSFK</sequence>
<dbReference type="InterPro" id="IPR046371">
    <property type="entry name" value="Bcl-2_BH1-3"/>
</dbReference>
<evidence type="ECO:0000256" key="6">
    <source>
        <dbReference type="SAM" id="MobiDB-lite"/>
    </source>
</evidence>
<dbReference type="eggNOG" id="KOG4728">
    <property type="taxonomic scope" value="Eukaryota"/>
</dbReference>
<dbReference type="PROSITE" id="PS50063">
    <property type="entry name" value="BH4_2"/>
    <property type="match status" value="1"/>
</dbReference>
<feature type="region of interest" description="Disordered" evidence="6">
    <location>
        <begin position="42"/>
        <end position="63"/>
    </location>
</feature>
<name>E3LZ99_CAERE</name>
<keyword evidence="4 7" id="KW-0472">Membrane</keyword>
<feature type="domain" description="Apoptosis regulator Bcl-2 family BH4" evidence="8">
    <location>
        <begin position="98"/>
        <end position="117"/>
    </location>
</feature>
<dbReference type="PROSITE" id="PS50062">
    <property type="entry name" value="BCL2_FAMILY"/>
    <property type="match status" value="1"/>
</dbReference>
<gene>
    <name evidence="9" type="primary">Cre-ced-9</name>
    <name evidence="9" type="ORF">CRE_04591</name>
</gene>
<dbReference type="GO" id="GO:0051400">
    <property type="term" value="F:BH domain binding"/>
    <property type="evidence" value="ECO:0007669"/>
    <property type="project" value="TreeGrafter"/>
</dbReference>
<evidence type="ECO:0000259" key="8">
    <source>
        <dbReference type="PROSITE" id="PS50063"/>
    </source>
</evidence>
<evidence type="ECO:0000256" key="7">
    <source>
        <dbReference type="SAM" id="Phobius"/>
    </source>
</evidence>
<dbReference type="SUPFAM" id="SSF56854">
    <property type="entry name" value="Bcl-2 inhibitors of programmed cell death"/>
    <property type="match status" value="1"/>
</dbReference>
<feature type="short sequence motif" description="BH4" evidence="5">
    <location>
        <begin position="98"/>
        <end position="117"/>
    </location>
</feature>
<dbReference type="AlphaFoldDB" id="E3LZ99"/>
<dbReference type="Gene3D" id="1.10.437.10">
    <property type="entry name" value="Blc2-like"/>
    <property type="match status" value="1"/>
</dbReference>
<evidence type="ECO:0000256" key="4">
    <source>
        <dbReference type="ARBA" id="ARBA00023136"/>
    </source>
</evidence>
<keyword evidence="10" id="KW-1185">Reference proteome</keyword>
<dbReference type="STRING" id="31234.E3LZ99"/>
<dbReference type="GO" id="GO:0042981">
    <property type="term" value="P:regulation of apoptotic process"/>
    <property type="evidence" value="ECO:0007669"/>
    <property type="project" value="InterPro"/>
</dbReference>
<dbReference type="Proteomes" id="UP000008281">
    <property type="component" value="Unassembled WGS sequence"/>
</dbReference>
<keyword evidence="3 5" id="KW-0053">Apoptosis</keyword>